<comment type="caution">
    <text evidence="9">The sequence shown here is derived from an EMBL/GenBank/DDBJ whole genome shotgun (WGS) entry which is preliminary data.</text>
</comment>
<keyword evidence="3 5" id="KW-0238">DNA-binding</keyword>
<dbReference type="Gene3D" id="3.30.160.390">
    <property type="entry name" value="Integrase, DNA-binding domain"/>
    <property type="match status" value="1"/>
</dbReference>
<dbReference type="InterPro" id="IPR013762">
    <property type="entry name" value="Integrase-like_cat_sf"/>
</dbReference>
<dbReference type="GO" id="GO:0003677">
    <property type="term" value="F:DNA binding"/>
    <property type="evidence" value="ECO:0007669"/>
    <property type="project" value="UniProtKB-UniRule"/>
</dbReference>
<keyword evidence="4" id="KW-0233">DNA recombination</keyword>
<dbReference type="InterPro" id="IPR002104">
    <property type="entry name" value="Integrase_catalytic"/>
</dbReference>
<dbReference type="PANTHER" id="PTHR30629">
    <property type="entry name" value="PROPHAGE INTEGRASE"/>
    <property type="match status" value="1"/>
</dbReference>
<dbReference type="InterPro" id="IPR010998">
    <property type="entry name" value="Integrase_recombinase_N"/>
</dbReference>
<dbReference type="Gene3D" id="1.10.443.10">
    <property type="entry name" value="Intergrase catalytic core"/>
    <property type="match status" value="1"/>
</dbReference>
<evidence type="ECO:0000256" key="6">
    <source>
        <dbReference type="SAM" id="MobiDB-lite"/>
    </source>
</evidence>
<evidence type="ECO:0000256" key="3">
    <source>
        <dbReference type="ARBA" id="ARBA00023125"/>
    </source>
</evidence>
<feature type="domain" description="Tyr recombinase" evidence="7">
    <location>
        <begin position="201"/>
        <end position="380"/>
    </location>
</feature>
<dbReference type="InterPro" id="IPR011010">
    <property type="entry name" value="DNA_brk_join_enz"/>
</dbReference>
<evidence type="ECO:0000256" key="5">
    <source>
        <dbReference type="PROSITE-ProRule" id="PRU01248"/>
    </source>
</evidence>
<dbReference type="Gene3D" id="1.10.150.130">
    <property type="match status" value="1"/>
</dbReference>
<dbReference type="InterPro" id="IPR050808">
    <property type="entry name" value="Phage_Integrase"/>
</dbReference>
<gene>
    <name evidence="9" type="ORF">E2L08_02270</name>
</gene>
<dbReference type="PROSITE" id="PS51900">
    <property type="entry name" value="CB"/>
    <property type="match status" value="1"/>
</dbReference>
<proteinExistence type="inferred from homology"/>
<keyword evidence="10" id="KW-1185">Reference proteome</keyword>
<dbReference type="OrthoDB" id="9795573at2"/>
<dbReference type="InterPro" id="IPR025166">
    <property type="entry name" value="Integrase_DNA_bind_dom"/>
</dbReference>
<dbReference type="GO" id="GO:0006310">
    <property type="term" value="P:DNA recombination"/>
    <property type="evidence" value="ECO:0007669"/>
    <property type="project" value="UniProtKB-KW"/>
</dbReference>
<dbReference type="SUPFAM" id="SSF56349">
    <property type="entry name" value="DNA breaking-rejoining enzymes"/>
    <property type="match status" value="1"/>
</dbReference>
<feature type="domain" description="Core-binding (CB)" evidence="8">
    <location>
        <begin position="97"/>
        <end position="177"/>
    </location>
</feature>
<evidence type="ECO:0000313" key="10">
    <source>
        <dbReference type="Proteomes" id="UP000295701"/>
    </source>
</evidence>
<dbReference type="InterPro" id="IPR044068">
    <property type="entry name" value="CB"/>
</dbReference>
<dbReference type="Pfam" id="PF13356">
    <property type="entry name" value="Arm-DNA-bind_3"/>
    <property type="match status" value="1"/>
</dbReference>
<dbReference type="Pfam" id="PF00589">
    <property type="entry name" value="Phage_integrase"/>
    <property type="match status" value="1"/>
</dbReference>
<evidence type="ECO:0000256" key="4">
    <source>
        <dbReference type="ARBA" id="ARBA00023172"/>
    </source>
</evidence>
<feature type="region of interest" description="Disordered" evidence="6">
    <location>
        <begin position="1"/>
        <end position="25"/>
    </location>
</feature>
<evidence type="ECO:0000256" key="1">
    <source>
        <dbReference type="ARBA" id="ARBA00008857"/>
    </source>
</evidence>
<dbReference type="AlphaFoldDB" id="A0A4R6AM09"/>
<reference evidence="9 10" key="1">
    <citation type="submission" date="2019-03" db="EMBL/GenBank/DDBJ databases">
        <title>Primorskyibacter sp. SS33 isolated from sediments.</title>
        <authorList>
            <person name="Xunke S."/>
        </authorList>
    </citation>
    <scope>NUCLEOTIDE SEQUENCE [LARGE SCALE GENOMIC DNA]</scope>
    <source>
        <strain evidence="9 10">SS33</strain>
    </source>
</reference>
<dbReference type="PROSITE" id="PS51898">
    <property type="entry name" value="TYR_RECOMBINASE"/>
    <property type="match status" value="1"/>
</dbReference>
<evidence type="ECO:0000256" key="2">
    <source>
        <dbReference type="ARBA" id="ARBA00022908"/>
    </source>
</evidence>
<dbReference type="CDD" id="cd00801">
    <property type="entry name" value="INT_P4_C"/>
    <property type="match status" value="1"/>
</dbReference>
<protein>
    <submittedName>
        <fullName evidence="9">DUF4102 domain-containing protein</fullName>
    </submittedName>
</protein>
<evidence type="ECO:0000313" key="9">
    <source>
        <dbReference type="EMBL" id="TDL84314.1"/>
    </source>
</evidence>
<feature type="compositionally biased region" description="Basic and acidic residues" evidence="6">
    <location>
        <begin position="11"/>
        <end position="24"/>
    </location>
</feature>
<accession>A0A4R6AM09</accession>
<keyword evidence="2" id="KW-0229">DNA integration</keyword>
<dbReference type="EMBL" id="SNAA01000001">
    <property type="protein sequence ID" value="TDL84314.1"/>
    <property type="molecule type" value="Genomic_DNA"/>
</dbReference>
<dbReference type="Proteomes" id="UP000295701">
    <property type="component" value="Unassembled WGS sequence"/>
</dbReference>
<comment type="similarity">
    <text evidence="1">Belongs to the 'phage' integrase family.</text>
</comment>
<dbReference type="PANTHER" id="PTHR30629:SF2">
    <property type="entry name" value="PROPHAGE INTEGRASE INTS-RELATED"/>
    <property type="match status" value="1"/>
</dbReference>
<dbReference type="InterPro" id="IPR038488">
    <property type="entry name" value="Integrase_DNA-bd_sf"/>
</dbReference>
<name>A0A4R6AM09_9RHOB</name>
<dbReference type="Pfam" id="PF22022">
    <property type="entry name" value="Phage_int_M"/>
    <property type="match status" value="1"/>
</dbReference>
<organism evidence="9 10">
    <name type="scientific">Palleronia sediminis</name>
    <dbReference type="NCBI Taxonomy" id="2547833"/>
    <lineage>
        <taxon>Bacteria</taxon>
        <taxon>Pseudomonadati</taxon>
        <taxon>Pseudomonadota</taxon>
        <taxon>Alphaproteobacteria</taxon>
        <taxon>Rhodobacterales</taxon>
        <taxon>Roseobacteraceae</taxon>
        <taxon>Palleronia</taxon>
    </lineage>
</organism>
<evidence type="ECO:0000259" key="7">
    <source>
        <dbReference type="PROSITE" id="PS51898"/>
    </source>
</evidence>
<dbReference type="GO" id="GO:0015074">
    <property type="term" value="P:DNA integration"/>
    <property type="evidence" value="ECO:0007669"/>
    <property type="project" value="UniProtKB-KW"/>
</dbReference>
<dbReference type="RefSeq" id="WP_133395413.1">
    <property type="nucleotide sequence ID" value="NZ_SNAA01000001.1"/>
</dbReference>
<evidence type="ECO:0000259" key="8">
    <source>
        <dbReference type="PROSITE" id="PS51900"/>
    </source>
</evidence>
<dbReference type="InterPro" id="IPR053876">
    <property type="entry name" value="Phage_int_M"/>
</dbReference>
<sequence>MPLTDAACRGAKPDPSGKPRKMPDGEGLLLFVSPSGGKLWRMRYRFEGKEKVLSFGAYPGVRLADARALRDKAKRALADGRDPGANAKAALTAPAGDSFETVAREWIKAQSVTWSHAHSKRILSRFERDVFPAIGATAIAEVTAPQVLTMLRPVEDRAPDVAGRIRMTTGAIMRYAIATGRASRDPAADLRGALKPTPRVKHMARIEAGELSGFLWKLHRYDGEPQTRHAIEFVMHTFVRTNELRFGRWSEIDGDVWRIPGTRMKMNRDHIVPLTRQSLNVLARLKEVAGDSEWIVPGGRTGKPISENTMLFGMYRLGYHGKATIHGFRGLASTVLNESGLWSVDAIEKQLAHEPKDKVRRAYNAAQLLPERRRMLEWWSDYIEAAEKKSVTDLSDLFI</sequence>